<reference evidence="6 7" key="1">
    <citation type="submission" date="2016-10" db="EMBL/GenBank/DDBJ databases">
        <title>Genome of airborne Acinetobacter sp. 5-2Ac02 in the hospital environment: Species near to Acinetobacter towneri.</title>
        <authorList>
            <person name="Barbosa B."/>
            <person name="Fernandez-Garcia L."/>
            <person name="Gato E."/>
            <person name="Leao R."/>
            <person name="Albano R."/>
            <person name="Fernandez B."/>
            <person name="Fernandez-Cuenca F."/>
            <person name="Marques E."/>
            <person name="Tomas M."/>
        </authorList>
    </citation>
    <scope>NUCLEOTIDE SEQUENCE [LARGE SCALE GENOMIC DNA]</scope>
    <source>
        <strain evidence="6 7">5-2Ac02</strain>
    </source>
</reference>
<evidence type="ECO:0000313" key="7">
    <source>
        <dbReference type="Proteomes" id="UP000186931"/>
    </source>
</evidence>
<comment type="catalytic activity">
    <reaction evidence="3 4">
        <text>[thioredoxin]-disulfide + L-methionine + H2O = L-methionine (S)-S-oxide + [thioredoxin]-dithiol</text>
        <dbReference type="Rhea" id="RHEA:19993"/>
        <dbReference type="Rhea" id="RHEA-COMP:10698"/>
        <dbReference type="Rhea" id="RHEA-COMP:10700"/>
        <dbReference type="ChEBI" id="CHEBI:15377"/>
        <dbReference type="ChEBI" id="CHEBI:29950"/>
        <dbReference type="ChEBI" id="CHEBI:50058"/>
        <dbReference type="ChEBI" id="CHEBI:57844"/>
        <dbReference type="ChEBI" id="CHEBI:58772"/>
        <dbReference type="EC" id="1.8.4.11"/>
    </reaction>
</comment>
<organism evidence="6 7">
    <name type="scientific">Acinetobacter towneri</name>
    <dbReference type="NCBI Taxonomy" id="202956"/>
    <lineage>
        <taxon>Bacteria</taxon>
        <taxon>Pseudomonadati</taxon>
        <taxon>Pseudomonadota</taxon>
        <taxon>Gammaproteobacteria</taxon>
        <taxon>Moraxellales</taxon>
        <taxon>Moraxellaceae</taxon>
        <taxon>Acinetobacter</taxon>
    </lineage>
</organism>
<proteinExistence type="inferred from homology"/>
<evidence type="ECO:0000259" key="5">
    <source>
        <dbReference type="Pfam" id="PF01625"/>
    </source>
</evidence>
<dbReference type="GO" id="GO:0008113">
    <property type="term" value="F:peptide-methionine (S)-S-oxide reductase activity"/>
    <property type="evidence" value="ECO:0007669"/>
    <property type="project" value="UniProtKB-UniRule"/>
</dbReference>
<dbReference type="AlphaFoldDB" id="A0A1E8E2B7"/>
<dbReference type="HAMAP" id="MF_01401">
    <property type="entry name" value="MsrA"/>
    <property type="match status" value="1"/>
</dbReference>
<dbReference type="SUPFAM" id="SSF55068">
    <property type="entry name" value="Peptide methionine sulfoxide reductase"/>
    <property type="match status" value="1"/>
</dbReference>
<dbReference type="InterPro" id="IPR002569">
    <property type="entry name" value="Met_Sox_Rdtase_MsrA_dom"/>
</dbReference>
<dbReference type="NCBIfam" id="TIGR00401">
    <property type="entry name" value="msrA"/>
    <property type="match status" value="1"/>
</dbReference>
<dbReference type="Proteomes" id="UP000186931">
    <property type="component" value="Unassembled WGS sequence"/>
</dbReference>
<accession>A0A1E8E2B7</accession>
<dbReference type="EC" id="1.8.4.11" evidence="4"/>
<comment type="caution">
    <text evidence="6">The sequence shown here is derived from an EMBL/GenBank/DDBJ whole genome shotgun (WGS) entry which is preliminary data.</text>
</comment>
<evidence type="ECO:0000256" key="4">
    <source>
        <dbReference type="HAMAP-Rule" id="MF_01401"/>
    </source>
</evidence>
<feature type="domain" description="Peptide methionine sulphoxide reductase MsrA" evidence="5">
    <location>
        <begin position="6"/>
        <end position="157"/>
    </location>
</feature>
<evidence type="ECO:0000256" key="2">
    <source>
        <dbReference type="ARBA" id="ARBA00047806"/>
    </source>
</evidence>
<comment type="similarity">
    <text evidence="4">Belongs to the MsrA Met sulfoxide reductase family.</text>
</comment>
<dbReference type="STRING" id="202956.BJN41_04600"/>
<protein>
    <recommendedName>
        <fullName evidence="4">Peptide methionine sulfoxide reductase MsrA</fullName>
        <shortName evidence="4">Protein-methionine-S-oxide reductase</shortName>
        <ecNumber evidence="4">1.8.4.11</ecNumber>
    </recommendedName>
    <alternativeName>
        <fullName evidence="4">Peptide-methionine (S)-S-oxide reductase</fullName>
        <shortName evidence="4">Peptide Met(O) reductase</shortName>
    </alternativeName>
</protein>
<feature type="active site" evidence="4">
    <location>
        <position position="12"/>
    </location>
</feature>
<dbReference type="Gene3D" id="3.30.1060.10">
    <property type="entry name" value="Peptide methionine sulphoxide reductase MsrA"/>
    <property type="match status" value="1"/>
</dbReference>
<evidence type="ECO:0000313" key="6">
    <source>
        <dbReference type="EMBL" id="OFE43646.1"/>
    </source>
</evidence>
<dbReference type="PANTHER" id="PTHR43774:SF1">
    <property type="entry name" value="PEPTIDE METHIONINE SULFOXIDE REDUCTASE MSRA 2"/>
    <property type="match status" value="1"/>
</dbReference>
<dbReference type="EMBL" id="MKQS01000009">
    <property type="protein sequence ID" value="OFE43646.1"/>
    <property type="molecule type" value="Genomic_DNA"/>
</dbReference>
<name>A0A1E8E2B7_9GAMM</name>
<comment type="catalytic activity">
    <reaction evidence="2 4">
        <text>L-methionyl-[protein] + [thioredoxin]-disulfide + H2O = L-methionyl-(S)-S-oxide-[protein] + [thioredoxin]-dithiol</text>
        <dbReference type="Rhea" id="RHEA:14217"/>
        <dbReference type="Rhea" id="RHEA-COMP:10698"/>
        <dbReference type="Rhea" id="RHEA-COMP:10700"/>
        <dbReference type="Rhea" id="RHEA-COMP:12313"/>
        <dbReference type="Rhea" id="RHEA-COMP:12315"/>
        <dbReference type="ChEBI" id="CHEBI:15377"/>
        <dbReference type="ChEBI" id="CHEBI:16044"/>
        <dbReference type="ChEBI" id="CHEBI:29950"/>
        <dbReference type="ChEBI" id="CHEBI:44120"/>
        <dbReference type="ChEBI" id="CHEBI:50058"/>
        <dbReference type="EC" id="1.8.4.11"/>
    </reaction>
</comment>
<keyword evidence="1 4" id="KW-0560">Oxidoreductase</keyword>
<dbReference type="InterPro" id="IPR036509">
    <property type="entry name" value="Met_Sox_Rdtase_MsrA_sf"/>
</dbReference>
<gene>
    <name evidence="4" type="primary">msrA</name>
    <name evidence="6" type="ORF">BJN41_04600</name>
</gene>
<comment type="function">
    <text evidence="4">Has an important function as a repair enzyme for proteins that have been inactivated by oxidation. Catalyzes the reversible oxidation-reduction of methionine sulfoxide in proteins to methionine.</text>
</comment>
<sequence length="162" mass="18488">MKLDYVIVAGGCFWGLEDLLRSLDGVTSTKVGYSGGDFDDPTYADIITGKTGHAEAVRVEYDQDEISLEEILHYFFKIHDPTTKNRQGNDVGTSYRSAAFYRDDAQKAIIENVIDEVNEIGRFENPVVTTVALEKEFYDAEEYHQNYLKKNPHGYTCHFERD</sequence>
<evidence type="ECO:0000256" key="1">
    <source>
        <dbReference type="ARBA" id="ARBA00023002"/>
    </source>
</evidence>
<dbReference type="Pfam" id="PF01625">
    <property type="entry name" value="PMSR"/>
    <property type="match status" value="1"/>
</dbReference>
<dbReference type="PANTHER" id="PTHR43774">
    <property type="entry name" value="PEPTIDE METHIONINE SULFOXIDE REDUCTASE"/>
    <property type="match status" value="1"/>
</dbReference>
<dbReference type="RefSeq" id="WP_000762837.1">
    <property type="nucleotide sequence ID" value="NZ_AP031567.1"/>
</dbReference>
<dbReference type="GO" id="GO:0033744">
    <property type="term" value="F:L-methionine:thioredoxin-disulfide S-oxidoreductase activity"/>
    <property type="evidence" value="ECO:0007669"/>
    <property type="project" value="RHEA"/>
</dbReference>
<evidence type="ECO:0000256" key="3">
    <source>
        <dbReference type="ARBA" id="ARBA00048782"/>
    </source>
</evidence>